<gene>
    <name evidence="3" type="ORF">DQQ10_09615</name>
    <name evidence="2" type="ORF">DQQ10_27455</name>
</gene>
<dbReference type="OrthoDB" id="9760067at2"/>
<keyword evidence="4" id="KW-1185">Reference proteome</keyword>
<reference evidence="2 4" key="1">
    <citation type="submission" date="2018-06" db="EMBL/GenBank/DDBJ databases">
        <title>Chryseolinea flavus sp. nov., a member of the phylum Bacteroidetes isolated from soil.</title>
        <authorList>
            <person name="Li Y."/>
            <person name="Wang J."/>
        </authorList>
    </citation>
    <scope>NUCLEOTIDE SEQUENCE [LARGE SCALE GENOMIC DNA]</scope>
    <source>
        <strain evidence="2 4">SDU1-6</strain>
    </source>
</reference>
<dbReference type="Proteomes" id="UP000251889">
    <property type="component" value="Unassembled WGS sequence"/>
</dbReference>
<evidence type="ECO:0000259" key="1">
    <source>
        <dbReference type="Pfam" id="PF13817"/>
    </source>
</evidence>
<dbReference type="RefSeq" id="WP_112746629.1">
    <property type="nucleotide sequence ID" value="NZ_QMFY01000003.1"/>
</dbReference>
<evidence type="ECO:0000313" key="4">
    <source>
        <dbReference type="Proteomes" id="UP000251889"/>
    </source>
</evidence>
<dbReference type="AlphaFoldDB" id="A0A364XTM6"/>
<dbReference type="InterPro" id="IPR039552">
    <property type="entry name" value="IS66_C"/>
</dbReference>
<dbReference type="EMBL" id="QMFY01000003">
    <property type="protein sequence ID" value="RAW01888.1"/>
    <property type="molecule type" value="Genomic_DNA"/>
</dbReference>
<name>A0A364XTM6_9BACT</name>
<protein>
    <recommendedName>
        <fullName evidence="1">Transposase IS66 C-terminal domain-containing protein</fullName>
    </recommendedName>
</protein>
<proteinExistence type="predicted"/>
<evidence type="ECO:0000313" key="3">
    <source>
        <dbReference type="EMBL" id="RAW01888.1"/>
    </source>
</evidence>
<feature type="domain" description="Transposase IS66 C-terminal" evidence="1">
    <location>
        <begin position="1"/>
        <end position="31"/>
    </location>
</feature>
<accession>A0A364XTM6</accession>
<dbReference type="Pfam" id="PF13817">
    <property type="entry name" value="DDE_Tnp_IS66_C"/>
    <property type="match status" value="1"/>
</dbReference>
<evidence type="ECO:0000313" key="2">
    <source>
        <dbReference type="EMBL" id="RAV97622.1"/>
    </source>
</evidence>
<comment type="caution">
    <text evidence="2">The sequence shown here is derived from an EMBL/GenBank/DDBJ whole genome shotgun (WGS) entry which is preliminary data.</text>
</comment>
<sequence length="33" mass="3910">MNGIEPMRWLTHVLEELPKRSVNNIDDLLPHKI</sequence>
<dbReference type="EMBL" id="QMFY01000033">
    <property type="protein sequence ID" value="RAV97622.1"/>
    <property type="molecule type" value="Genomic_DNA"/>
</dbReference>
<organism evidence="2 4">
    <name type="scientific">Pseudochryseolinea flava</name>
    <dbReference type="NCBI Taxonomy" id="2059302"/>
    <lineage>
        <taxon>Bacteria</taxon>
        <taxon>Pseudomonadati</taxon>
        <taxon>Bacteroidota</taxon>
        <taxon>Cytophagia</taxon>
        <taxon>Cytophagales</taxon>
        <taxon>Fulvivirgaceae</taxon>
        <taxon>Pseudochryseolinea</taxon>
    </lineage>
</organism>